<protein>
    <submittedName>
        <fullName evidence="1">YkgJ family cysteine cluster protein</fullName>
    </submittedName>
</protein>
<dbReference type="PANTHER" id="PTHR35866">
    <property type="entry name" value="PUTATIVE-RELATED"/>
    <property type="match status" value="1"/>
</dbReference>
<proteinExistence type="predicted"/>
<dbReference type="InterPro" id="IPR005358">
    <property type="entry name" value="Puta_zinc/iron-chelating_dom"/>
</dbReference>
<sequence length="213" mass="24363">MAPVATVRPVVRQYKEAFAREAARHARAGGHAIVWEKGGRARLVMPLPKAGDPMDLHYWSLLDLGKSRWKKMPSGPYRGLATAMIPRDCHDIVRRRAQRDAVWPDPQRAITFDCLDCGACCRDNYVELDKDDIARFRHAGRADLLRAPYTRKKDGKFVLRLLRSKRCRHLEEDNRCAIYQLRPSSCSVFPVGSECCLHSREAEFELYDGDPPN</sequence>
<dbReference type="EMBL" id="CP089984">
    <property type="protein sequence ID" value="WXB13780.1"/>
    <property type="molecule type" value="Genomic_DNA"/>
</dbReference>
<dbReference type="RefSeq" id="WP_394823396.1">
    <property type="nucleotide sequence ID" value="NZ_CP089984.1"/>
</dbReference>
<reference evidence="1 2" key="1">
    <citation type="submission" date="2021-12" db="EMBL/GenBank/DDBJ databases">
        <title>Discovery of the Pendulisporaceae a myxobacterial family with distinct sporulation behavior and unique specialized metabolism.</title>
        <authorList>
            <person name="Garcia R."/>
            <person name="Popoff A."/>
            <person name="Bader C.D."/>
            <person name="Loehr J."/>
            <person name="Walesch S."/>
            <person name="Walt C."/>
            <person name="Boldt J."/>
            <person name="Bunk B."/>
            <person name="Haeckl F.J.F.P.J."/>
            <person name="Gunesch A.P."/>
            <person name="Birkelbach J."/>
            <person name="Nuebel U."/>
            <person name="Pietschmann T."/>
            <person name="Bach T."/>
            <person name="Mueller R."/>
        </authorList>
    </citation>
    <scope>NUCLEOTIDE SEQUENCE [LARGE SCALE GENOMIC DNA]</scope>
    <source>
        <strain evidence="1 2">MSr11954</strain>
    </source>
</reference>
<gene>
    <name evidence="1" type="ORF">LZC94_38850</name>
</gene>
<evidence type="ECO:0000313" key="1">
    <source>
        <dbReference type="EMBL" id="WXB13780.1"/>
    </source>
</evidence>
<keyword evidence="2" id="KW-1185">Reference proteome</keyword>
<dbReference type="PANTHER" id="PTHR35866:SF1">
    <property type="entry name" value="YKGJ FAMILY CYSTEINE CLUSTER PROTEIN"/>
    <property type="match status" value="1"/>
</dbReference>
<accession>A0ABZ2LTW3</accession>
<organism evidence="1 2">
    <name type="scientific">Pendulispora albinea</name>
    <dbReference type="NCBI Taxonomy" id="2741071"/>
    <lineage>
        <taxon>Bacteria</taxon>
        <taxon>Pseudomonadati</taxon>
        <taxon>Myxococcota</taxon>
        <taxon>Myxococcia</taxon>
        <taxon>Myxococcales</taxon>
        <taxon>Sorangiineae</taxon>
        <taxon>Pendulisporaceae</taxon>
        <taxon>Pendulispora</taxon>
    </lineage>
</organism>
<dbReference type="Proteomes" id="UP001370348">
    <property type="component" value="Chromosome"/>
</dbReference>
<evidence type="ECO:0000313" key="2">
    <source>
        <dbReference type="Proteomes" id="UP001370348"/>
    </source>
</evidence>
<dbReference type="Pfam" id="PF03692">
    <property type="entry name" value="CxxCxxCC"/>
    <property type="match status" value="1"/>
</dbReference>
<name>A0ABZ2LTW3_9BACT</name>